<evidence type="ECO:0000256" key="3">
    <source>
        <dbReference type="ARBA" id="ARBA00022801"/>
    </source>
</evidence>
<keyword evidence="6" id="KW-0326">Glycosidase</keyword>
<sequence length="198" mass="22390">MEQNIEFIPLDRSFFQQPTLQLAKSLLGCLLVKETEEGRTAGFIVETEAYRGALDRAAHSFNNRRTKRTEIMFHEAGHVYTYVMHTHCLVNVVAGQKDVPEVVLIRAVEPYEGIDLMIERRGGTTLKNLTSGPGKLTKALGITMEDYGKRFDEPPLYMTKGFSPEDISTGPRIGIDNSGEAREYPWRFWVTGNSFVSR</sequence>
<dbReference type="PANTHER" id="PTHR10429">
    <property type="entry name" value="DNA-3-METHYLADENINE GLYCOSYLASE"/>
    <property type="match status" value="1"/>
</dbReference>
<keyword evidence="3 5" id="KW-0378">Hydrolase</keyword>
<gene>
    <name evidence="6" type="ORF">QYG89_10435</name>
</gene>
<keyword evidence="2 5" id="KW-0227">DNA damage</keyword>
<dbReference type="Proteomes" id="UP001619911">
    <property type="component" value="Unassembled WGS sequence"/>
</dbReference>
<keyword evidence="4 5" id="KW-0234">DNA repair</keyword>
<evidence type="ECO:0000313" key="6">
    <source>
        <dbReference type="EMBL" id="MFK2826080.1"/>
    </source>
</evidence>
<dbReference type="HAMAP" id="MF_00527">
    <property type="entry name" value="3MGH"/>
    <property type="match status" value="1"/>
</dbReference>
<dbReference type="EC" id="3.2.2.-" evidence="5"/>
<organism evidence="6 7">
    <name type="scientific">Bacillus lumedeiriae</name>
    <dbReference type="NCBI Taxonomy" id="3058829"/>
    <lineage>
        <taxon>Bacteria</taxon>
        <taxon>Bacillati</taxon>
        <taxon>Bacillota</taxon>
        <taxon>Bacilli</taxon>
        <taxon>Bacillales</taxon>
        <taxon>Bacillaceae</taxon>
        <taxon>Bacillus</taxon>
    </lineage>
</organism>
<accession>A0ABW8I9A6</accession>
<proteinExistence type="inferred from homology"/>
<dbReference type="RefSeq" id="WP_404316993.1">
    <property type="nucleotide sequence ID" value="NZ_JAUIYO010000007.1"/>
</dbReference>
<evidence type="ECO:0000256" key="5">
    <source>
        <dbReference type="HAMAP-Rule" id="MF_00527"/>
    </source>
</evidence>
<dbReference type="NCBIfam" id="NF002002">
    <property type="entry name" value="PRK00802.1-2"/>
    <property type="match status" value="1"/>
</dbReference>
<dbReference type="PANTHER" id="PTHR10429:SF0">
    <property type="entry name" value="DNA-3-METHYLADENINE GLYCOSYLASE"/>
    <property type="match status" value="1"/>
</dbReference>
<evidence type="ECO:0000313" key="7">
    <source>
        <dbReference type="Proteomes" id="UP001619911"/>
    </source>
</evidence>
<dbReference type="InterPro" id="IPR036995">
    <property type="entry name" value="MPG_sf"/>
</dbReference>
<dbReference type="InterPro" id="IPR003180">
    <property type="entry name" value="MPG"/>
</dbReference>
<protein>
    <recommendedName>
        <fullName evidence="5">Putative 3-methyladenine DNA glycosylase</fullName>
        <ecNumber evidence="5">3.2.2.-</ecNumber>
    </recommendedName>
</protein>
<dbReference type="Gene3D" id="3.10.300.10">
    <property type="entry name" value="Methylpurine-DNA glycosylase (MPG)"/>
    <property type="match status" value="1"/>
</dbReference>
<evidence type="ECO:0000256" key="2">
    <source>
        <dbReference type="ARBA" id="ARBA00022763"/>
    </source>
</evidence>
<dbReference type="EMBL" id="JAUIYO010000007">
    <property type="protein sequence ID" value="MFK2826080.1"/>
    <property type="molecule type" value="Genomic_DNA"/>
</dbReference>
<dbReference type="InterPro" id="IPR011034">
    <property type="entry name" value="Formyl_transferase-like_C_sf"/>
</dbReference>
<evidence type="ECO:0000256" key="4">
    <source>
        <dbReference type="ARBA" id="ARBA00023204"/>
    </source>
</evidence>
<dbReference type="CDD" id="cd00540">
    <property type="entry name" value="AAG"/>
    <property type="match status" value="1"/>
</dbReference>
<dbReference type="Pfam" id="PF02245">
    <property type="entry name" value="Pur_DNA_glyco"/>
    <property type="match status" value="1"/>
</dbReference>
<evidence type="ECO:0000256" key="1">
    <source>
        <dbReference type="ARBA" id="ARBA00009232"/>
    </source>
</evidence>
<comment type="caution">
    <text evidence="6">The sequence shown here is derived from an EMBL/GenBank/DDBJ whole genome shotgun (WGS) entry which is preliminary data.</text>
</comment>
<comment type="similarity">
    <text evidence="1 5">Belongs to the DNA glycosylase MPG family.</text>
</comment>
<dbReference type="SUPFAM" id="SSF50486">
    <property type="entry name" value="FMT C-terminal domain-like"/>
    <property type="match status" value="1"/>
</dbReference>
<keyword evidence="7" id="KW-1185">Reference proteome</keyword>
<dbReference type="NCBIfam" id="TIGR00567">
    <property type="entry name" value="3mg"/>
    <property type="match status" value="1"/>
</dbReference>
<reference evidence="6 7" key="1">
    <citation type="submission" date="2023-07" db="EMBL/GenBank/DDBJ databases">
        <title>Bacillus lucianemedeirus sp. nov, a new species isolated from an immunobiological production facility.</title>
        <authorList>
            <person name="Costa L.V."/>
            <person name="Miranda R.V.S.L."/>
            <person name="Brandao M.L.L."/>
            <person name="Reis C.M.F."/>
            <person name="Frazao A.M."/>
            <person name="Cruz F.V."/>
            <person name="Baio P.V.P."/>
            <person name="Veras J.F.C."/>
            <person name="Ramos J.N."/>
            <person name="Vieira V."/>
        </authorList>
    </citation>
    <scope>NUCLEOTIDE SEQUENCE [LARGE SCALE GENOMIC DNA]</scope>
    <source>
        <strain evidence="6 7">B190/17</strain>
    </source>
</reference>
<name>A0ABW8I9A6_9BACI</name>
<dbReference type="GO" id="GO:0016798">
    <property type="term" value="F:hydrolase activity, acting on glycosyl bonds"/>
    <property type="evidence" value="ECO:0007669"/>
    <property type="project" value="UniProtKB-KW"/>
</dbReference>